<evidence type="ECO:0000256" key="5">
    <source>
        <dbReference type="ARBA" id="ARBA00023002"/>
    </source>
</evidence>
<protein>
    <recommendedName>
        <fullName evidence="9">3-demethoxyubiquinol 3-hydroxylase</fullName>
        <shortName evidence="9">DMQ hydroxylase</shortName>
        <ecNumber evidence="9">1.14.99.60</ecNumber>
    </recommendedName>
    <alternativeName>
        <fullName evidence="9">2-nonaprenyl-3-methyl-6-methoxy-1,4-benzoquinol hydroxylase</fullName>
    </alternativeName>
</protein>
<comment type="cofactor">
    <cofactor evidence="9">
        <name>Fe cation</name>
        <dbReference type="ChEBI" id="CHEBI:24875"/>
    </cofactor>
    <text evidence="9">Binds 2 iron ions per subunit.</text>
</comment>
<comment type="similarity">
    <text evidence="9">Belongs to the COQ7 family.</text>
</comment>
<evidence type="ECO:0000313" key="10">
    <source>
        <dbReference type="EMBL" id="SDK57955.1"/>
    </source>
</evidence>
<dbReference type="OrthoDB" id="5192789at2"/>
<evidence type="ECO:0000256" key="9">
    <source>
        <dbReference type="HAMAP-Rule" id="MF_01658"/>
    </source>
</evidence>
<accession>A0A1G9D2S1</accession>
<dbReference type="InterPro" id="IPR047809">
    <property type="entry name" value="COQ7_proteobact"/>
</dbReference>
<evidence type="ECO:0000256" key="6">
    <source>
        <dbReference type="ARBA" id="ARBA00023004"/>
    </source>
</evidence>
<comment type="subcellular location">
    <subcellularLocation>
        <location evidence="9">Cell membrane</location>
        <topology evidence="9">Peripheral membrane protein</topology>
    </subcellularLocation>
</comment>
<evidence type="ECO:0000313" key="11">
    <source>
        <dbReference type="Proteomes" id="UP000198629"/>
    </source>
</evidence>
<dbReference type="UniPathway" id="UPA00232"/>
<evidence type="ECO:0000256" key="8">
    <source>
        <dbReference type="ARBA" id="ARBA00023136"/>
    </source>
</evidence>
<dbReference type="PANTHER" id="PTHR11237:SF4">
    <property type="entry name" value="5-DEMETHOXYUBIQUINONE HYDROXYLASE, MITOCHONDRIAL"/>
    <property type="match status" value="1"/>
</dbReference>
<dbReference type="CDD" id="cd01042">
    <property type="entry name" value="DMQH"/>
    <property type="match status" value="1"/>
</dbReference>
<keyword evidence="6 9" id="KW-0408">Iron</keyword>
<dbReference type="EC" id="1.14.99.60" evidence="9"/>
<keyword evidence="4 9" id="KW-0479">Metal-binding</keyword>
<dbReference type="GO" id="GO:0008682">
    <property type="term" value="F:3-demethoxyubiquinol 3-hydroxylase activity"/>
    <property type="evidence" value="ECO:0007669"/>
    <property type="project" value="UniProtKB-EC"/>
</dbReference>
<dbReference type="AlphaFoldDB" id="A0A1G9D2S1"/>
<proteinExistence type="inferred from homology"/>
<dbReference type="Gene3D" id="1.20.1260.10">
    <property type="match status" value="1"/>
</dbReference>
<keyword evidence="8 9" id="KW-0472">Membrane</keyword>
<evidence type="ECO:0000256" key="4">
    <source>
        <dbReference type="ARBA" id="ARBA00022723"/>
    </source>
</evidence>
<reference evidence="11" key="1">
    <citation type="submission" date="2016-10" db="EMBL/GenBank/DDBJ databases">
        <authorList>
            <person name="Varghese N."/>
            <person name="Submissions S."/>
        </authorList>
    </citation>
    <scope>NUCLEOTIDE SEQUENCE [LARGE SCALE GENOMIC DNA]</scope>
    <source>
        <strain evidence="11">CBMB127</strain>
    </source>
</reference>
<dbReference type="GO" id="GO:0046872">
    <property type="term" value="F:metal ion binding"/>
    <property type="evidence" value="ECO:0007669"/>
    <property type="project" value="UniProtKB-KW"/>
</dbReference>
<evidence type="ECO:0000256" key="2">
    <source>
        <dbReference type="ARBA" id="ARBA00022475"/>
    </source>
</evidence>
<dbReference type="InterPro" id="IPR009078">
    <property type="entry name" value="Ferritin-like_SF"/>
</dbReference>
<sequence>MLTLPPLTLDKVIAVIDMGLRTVFSPAVASRPYPRPETPAASTDTTLSEQERRHAAALMRINHVGEVCAQALYSGQALVSRDPPNVEALKQASREEVDHLAWCERRMTELGGRKSLLNPLWFGASFGLGVTAGLLGDKWNLGFLAETEHQVSSHLNSHLQQLPAQDHASRAIVAQMKEDEEQHARTAEQLGGAALPAPVRLAMRLASKVMTQTAYHL</sequence>
<dbReference type="GO" id="GO:0005886">
    <property type="term" value="C:plasma membrane"/>
    <property type="evidence" value="ECO:0007669"/>
    <property type="project" value="UniProtKB-SubCell"/>
</dbReference>
<gene>
    <name evidence="9" type="primary">coq7</name>
    <name evidence="10" type="ORF">SAMN05192566_1744</name>
</gene>
<feature type="binding site" evidence="9">
    <location>
        <position position="148"/>
    </location>
    <ligand>
        <name>Fe cation</name>
        <dbReference type="ChEBI" id="CHEBI:24875"/>
        <label>2</label>
    </ligand>
</feature>
<feature type="binding site" evidence="9">
    <location>
        <position position="99"/>
    </location>
    <ligand>
        <name>Fe cation</name>
        <dbReference type="ChEBI" id="CHEBI:24875"/>
        <label>1</label>
    </ligand>
</feature>
<dbReference type="Pfam" id="PF03232">
    <property type="entry name" value="COQ7"/>
    <property type="match status" value="1"/>
</dbReference>
<dbReference type="SUPFAM" id="SSF47240">
    <property type="entry name" value="Ferritin-like"/>
    <property type="match status" value="1"/>
</dbReference>
<dbReference type="HAMAP" id="MF_01658">
    <property type="entry name" value="COQ7"/>
    <property type="match status" value="1"/>
</dbReference>
<dbReference type="PANTHER" id="PTHR11237">
    <property type="entry name" value="COENZYME Q10 BIOSYNTHESIS PROTEIN 7"/>
    <property type="match status" value="1"/>
</dbReference>
<dbReference type="Proteomes" id="UP000198629">
    <property type="component" value="Unassembled WGS sequence"/>
</dbReference>
<comment type="catalytic activity">
    <reaction evidence="9">
        <text>a 5-methoxy-2-methyl-3-(all-trans-polyprenyl)benzene-1,4-diol + AH2 + O2 = a 3-demethylubiquinol + A + H2O</text>
        <dbReference type="Rhea" id="RHEA:50908"/>
        <dbReference type="Rhea" id="RHEA-COMP:10859"/>
        <dbReference type="Rhea" id="RHEA-COMP:10914"/>
        <dbReference type="ChEBI" id="CHEBI:13193"/>
        <dbReference type="ChEBI" id="CHEBI:15377"/>
        <dbReference type="ChEBI" id="CHEBI:15379"/>
        <dbReference type="ChEBI" id="CHEBI:17499"/>
        <dbReference type="ChEBI" id="CHEBI:84167"/>
        <dbReference type="ChEBI" id="CHEBI:84422"/>
        <dbReference type="EC" id="1.14.99.60"/>
    </reaction>
</comment>
<organism evidence="10 11">
    <name type="scientific">Methylophilus rhizosphaerae</name>
    <dbReference type="NCBI Taxonomy" id="492660"/>
    <lineage>
        <taxon>Bacteria</taxon>
        <taxon>Pseudomonadati</taxon>
        <taxon>Pseudomonadota</taxon>
        <taxon>Betaproteobacteria</taxon>
        <taxon>Nitrosomonadales</taxon>
        <taxon>Methylophilaceae</taxon>
        <taxon>Methylophilus</taxon>
    </lineage>
</organism>
<evidence type="ECO:0000256" key="1">
    <source>
        <dbReference type="ARBA" id="ARBA00004749"/>
    </source>
</evidence>
<dbReference type="NCBIfam" id="NF033656">
    <property type="entry name" value="DMQ_monoox_COQ7"/>
    <property type="match status" value="1"/>
</dbReference>
<evidence type="ECO:0000256" key="7">
    <source>
        <dbReference type="ARBA" id="ARBA00023033"/>
    </source>
</evidence>
<keyword evidence="11" id="KW-1185">Reference proteome</keyword>
<keyword evidence="2 9" id="KW-1003">Cell membrane</keyword>
<keyword evidence="10" id="KW-0830">Ubiquinone</keyword>
<feature type="binding site" evidence="9">
    <location>
        <position position="183"/>
    </location>
    <ligand>
        <name>Fe cation</name>
        <dbReference type="ChEBI" id="CHEBI:24875"/>
        <label>2</label>
    </ligand>
</feature>
<name>A0A1G9D2S1_9PROT</name>
<keyword evidence="5 9" id="KW-0560">Oxidoreductase</keyword>
<dbReference type="STRING" id="492660.SAMN05192566_1744"/>
<feature type="binding site" evidence="9">
    <location>
        <position position="96"/>
    </location>
    <ligand>
        <name>Fe cation</name>
        <dbReference type="ChEBI" id="CHEBI:24875"/>
        <label>1</label>
    </ligand>
</feature>
<feature type="binding site" evidence="9">
    <location>
        <position position="96"/>
    </location>
    <ligand>
        <name>Fe cation</name>
        <dbReference type="ChEBI" id="CHEBI:24875"/>
        <label>2</label>
    </ligand>
</feature>
<evidence type="ECO:0000256" key="3">
    <source>
        <dbReference type="ARBA" id="ARBA00022688"/>
    </source>
</evidence>
<comment type="pathway">
    <text evidence="1 9">Cofactor biosynthesis; ubiquinone biosynthesis.</text>
</comment>
<keyword evidence="3 9" id="KW-0831">Ubiquinone biosynthesis</keyword>
<feature type="binding site" evidence="9">
    <location>
        <position position="180"/>
    </location>
    <ligand>
        <name>Fe cation</name>
        <dbReference type="ChEBI" id="CHEBI:24875"/>
        <label>2</label>
    </ligand>
</feature>
<feature type="binding site" evidence="9">
    <location>
        <position position="66"/>
    </location>
    <ligand>
        <name>Fe cation</name>
        <dbReference type="ChEBI" id="CHEBI:24875"/>
        <label>1</label>
    </ligand>
</feature>
<dbReference type="GO" id="GO:0006744">
    <property type="term" value="P:ubiquinone biosynthetic process"/>
    <property type="evidence" value="ECO:0007669"/>
    <property type="project" value="UniProtKB-UniRule"/>
</dbReference>
<keyword evidence="7 9" id="KW-0503">Monooxygenase</keyword>
<dbReference type="InterPro" id="IPR011566">
    <property type="entry name" value="Ubq_synth_Coq7"/>
</dbReference>
<feature type="binding site" evidence="9">
    <location>
        <position position="180"/>
    </location>
    <ligand>
        <name>Fe cation</name>
        <dbReference type="ChEBI" id="CHEBI:24875"/>
        <label>1</label>
    </ligand>
</feature>
<dbReference type="InterPro" id="IPR012347">
    <property type="entry name" value="Ferritin-like"/>
</dbReference>
<dbReference type="RefSeq" id="WP_091471747.1">
    <property type="nucleotide sequence ID" value="NZ_FNFX01000003.1"/>
</dbReference>
<dbReference type="EMBL" id="FNFX01000003">
    <property type="protein sequence ID" value="SDK57955.1"/>
    <property type="molecule type" value="Genomic_DNA"/>
</dbReference>
<comment type="function">
    <text evidence="9">Catalyzes the hydroxylation of 2-nonaprenyl-3-methyl-6-methoxy-1,4-benzoquinol during ubiquinone biosynthesis.</text>
</comment>